<dbReference type="GO" id="GO:0030134">
    <property type="term" value="C:COPII-coated ER to Golgi transport vesicle"/>
    <property type="evidence" value="ECO:0007669"/>
    <property type="project" value="TreeGrafter"/>
</dbReference>
<comment type="similarity">
    <text evidence="3">Belongs to the ERGIC family.</text>
</comment>
<accession>A0A9D4BUN5</accession>
<dbReference type="EMBL" id="JAIWYP010000014">
    <property type="protein sequence ID" value="KAH3710330.1"/>
    <property type="molecule type" value="Genomic_DNA"/>
</dbReference>
<keyword evidence="5 8" id="KW-1133">Transmembrane helix</keyword>
<reference evidence="11" key="1">
    <citation type="journal article" date="2019" name="bioRxiv">
        <title>The Genome of the Zebra Mussel, Dreissena polymorpha: A Resource for Invasive Species Research.</title>
        <authorList>
            <person name="McCartney M.A."/>
            <person name="Auch B."/>
            <person name="Kono T."/>
            <person name="Mallez S."/>
            <person name="Zhang Y."/>
            <person name="Obille A."/>
            <person name="Becker A."/>
            <person name="Abrahante J.E."/>
            <person name="Garbe J."/>
            <person name="Badalamenti J.P."/>
            <person name="Herman A."/>
            <person name="Mangelson H."/>
            <person name="Liachko I."/>
            <person name="Sullivan S."/>
            <person name="Sone E.D."/>
            <person name="Koren S."/>
            <person name="Silverstein K.A.T."/>
            <person name="Beckman K.B."/>
            <person name="Gohl D.M."/>
        </authorList>
    </citation>
    <scope>NUCLEOTIDE SEQUENCE</scope>
    <source>
        <strain evidence="11">Duluth1</strain>
        <tissue evidence="11">Whole animal</tissue>
    </source>
</reference>
<evidence type="ECO:0000259" key="9">
    <source>
        <dbReference type="Pfam" id="PF07970"/>
    </source>
</evidence>
<evidence type="ECO:0000313" key="12">
    <source>
        <dbReference type="Proteomes" id="UP000828390"/>
    </source>
</evidence>
<evidence type="ECO:0000256" key="6">
    <source>
        <dbReference type="ARBA" id="ARBA00023136"/>
    </source>
</evidence>
<gene>
    <name evidence="11" type="ORF">DPMN_069807</name>
</gene>
<evidence type="ECO:0000256" key="3">
    <source>
        <dbReference type="ARBA" id="ARBA00005648"/>
    </source>
</evidence>
<keyword evidence="4 8" id="KW-0812">Transmembrane</keyword>
<feature type="domain" description="Endoplasmic reticulum vesicle transporter C-terminal" evidence="9">
    <location>
        <begin position="152"/>
        <end position="274"/>
    </location>
</feature>
<evidence type="ECO:0000256" key="2">
    <source>
        <dbReference type="ARBA" id="ARBA00004457"/>
    </source>
</evidence>
<dbReference type="InterPro" id="IPR045888">
    <property type="entry name" value="Erv"/>
</dbReference>
<evidence type="ECO:0000256" key="1">
    <source>
        <dbReference type="ARBA" id="ARBA00004257"/>
    </source>
</evidence>
<dbReference type="GO" id="GO:0000139">
    <property type="term" value="C:Golgi membrane"/>
    <property type="evidence" value="ECO:0007669"/>
    <property type="project" value="TreeGrafter"/>
</dbReference>
<evidence type="ECO:0000256" key="8">
    <source>
        <dbReference type="SAM" id="Phobius"/>
    </source>
</evidence>
<proteinExistence type="inferred from homology"/>
<comment type="caution">
    <text evidence="11">The sequence shown here is derived from an EMBL/GenBank/DDBJ whole genome shotgun (WGS) entry which is preliminary data.</text>
</comment>
<dbReference type="AlphaFoldDB" id="A0A9D4BUN5"/>
<evidence type="ECO:0000313" key="11">
    <source>
        <dbReference type="EMBL" id="KAH3710330.1"/>
    </source>
</evidence>
<dbReference type="GO" id="GO:0006888">
    <property type="term" value="P:endoplasmic reticulum to Golgi vesicle-mediated transport"/>
    <property type="evidence" value="ECO:0007669"/>
    <property type="project" value="TreeGrafter"/>
</dbReference>
<feature type="domain" description="Endoplasmic reticulum vesicle transporter N-terminal" evidence="10">
    <location>
        <begin position="10"/>
        <end position="100"/>
    </location>
</feature>
<keyword evidence="6 8" id="KW-0472">Membrane</keyword>
<keyword evidence="12" id="KW-1185">Reference proteome</keyword>
<dbReference type="InterPro" id="IPR039542">
    <property type="entry name" value="Erv_N"/>
</dbReference>
<dbReference type="PANTHER" id="PTHR10984">
    <property type="entry name" value="ENDOPLASMIC RETICULUM-GOLGI INTERMEDIATE COMPARTMENT PROTEIN"/>
    <property type="match status" value="1"/>
</dbReference>
<protein>
    <recommendedName>
        <fullName evidence="7">Endoplasmic reticulum-Golgi intermediate compartment protein 3</fullName>
    </recommendedName>
</protein>
<dbReference type="InterPro" id="IPR012936">
    <property type="entry name" value="Erv_C"/>
</dbReference>
<organism evidence="11 12">
    <name type="scientific">Dreissena polymorpha</name>
    <name type="common">Zebra mussel</name>
    <name type="synonym">Mytilus polymorpha</name>
    <dbReference type="NCBI Taxonomy" id="45954"/>
    <lineage>
        <taxon>Eukaryota</taxon>
        <taxon>Metazoa</taxon>
        <taxon>Spiralia</taxon>
        <taxon>Lophotrochozoa</taxon>
        <taxon>Mollusca</taxon>
        <taxon>Bivalvia</taxon>
        <taxon>Autobranchia</taxon>
        <taxon>Heteroconchia</taxon>
        <taxon>Euheterodonta</taxon>
        <taxon>Imparidentia</taxon>
        <taxon>Neoheterodontei</taxon>
        <taxon>Myida</taxon>
        <taxon>Dreissenoidea</taxon>
        <taxon>Dreissenidae</taxon>
        <taxon>Dreissena</taxon>
    </lineage>
</organism>
<evidence type="ECO:0000256" key="4">
    <source>
        <dbReference type="ARBA" id="ARBA00022692"/>
    </source>
</evidence>
<sequence length="287" mass="32764">MESKAFLERLRKFDAYPKTLEDFRVKTFGGATVTIVSAILMFILFVSELNFYLTKEVQPELFVDISRGNIKMKINLNITFNNLPCAFLSIDAMDISGENQIDVEHNLYKQRLKLTGEKVEDEPEKHEELGDKSEELVEGVKKELDPNRCESCYGAETDDKKCCNNCEEVRDQYRKKGWAFKATDSIIQCKREGWADKMEKQKNEGCNVFGYIEVNKVGGNFHMAPGKSFQQSHVHVHDLQAMGGEKMNMSHTVHHLSFGEEYPGIVNPLDGLHQIDQKICAIQSKLT</sequence>
<comment type="subcellular location">
    <subcellularLocation>
        <location evidence="2">Endoplasmic reticulum-Golgi intermediate compartment membrane</location>
        <topology evidence="2">Multi-pass membrane protein</topology>
    </subcellularLocation>
    <subcellularLocation>
        <location evidence="1">Golgi apparatus</location>
        <location evidence="1">cis-Golgi network membrane</location>
        <topology evidence="1">Multi-pass membrane protein</topology>
    </subcellularLocation>
</comment>
<dbReference type="GO" id="GO:0033116">
    <property type="term" value="C:endoplasmic reticulum-Golgi intermediate compartment membrane"/>
    <property type="evidence" value="ECO:0007669"/>
    <property type="project" value="UniProtKB-SubCell"/>
</dbReference>
<reference evidence="11" key="2">
    <citation type="submission" date="2020-11" db="EMBL/GenBank/DDBJ databases">
        <authorList>
            <person name="McCartney M.A."/>
            <person name="Auch B."/>
            <person name="Kono T."/>
            <person name="Mallez S."/>
            <person name="Becker A."/>
            <person name="Gohl D.M."/>
            <person name="Silverstein K.A.T."/>
            <person name="Koren S."/>
            <person name="Bechman K.B."/>
            <person name="Herman A."/>
            <person name="Abrahante J.E."/>
            <person name="Garbe J."/>
        </authorList>
    </citation>
    <scope>NUCLEOTIDE SEQUENCE</scope>
    <source>
        <strain evidence="11">Duluth1</strain>
        <tissue evidence="11">Whole animal</tissue>
    </source>
</reference>
<evidence type="ECO:0000259" key="10">
    <source>
        <dbReference type="Pfam" id="PF13850"/>
    </source>
</evidence>
<evidence type="ECO:0000256" key="5">
    <source>
        <dbReference type="ARBA" id="ARBA00022989"/>
    </source>
</evidence>
<dbReference type="GO" id="GO:0006890">
    <property type="term" value="P:retrograde vesicle-mediated transport, Golgi to endoplasmic reticulum"/>
    <property type="evidence" value="ECO:0007669"/>
    <property type="project" value="TreeGrafter"/>
</dbReference>
<dbReference type="PANTHER" id="PTHR10984:SF25">
    <property type="entry name" value="ENDOPLASMIC RETICULUM-GOLGI INTERMEDIATE COMPARTMENT PROTEIN 3"/>
    <property type="match status" value="1"/>
</dbReference>
<name>A0A9D4BUN5_DREPO</name>
<dbReference type="Pfam" id="PF13850">
    <property type="entry name" value="ERGIC_N"/>
    <property type="match status" value="1"/>
</dbReference>
<evidence type="ECO:0000256" key="7">
    <source>
        <dbReference type="ARBA" id="ARBA00040493"/>
    </source>
</evidence>
<dbReference type="Pfam" id="PF07970">
    <property type="entry name" value="COPIIcoated_ERV"/>
    <property type="match status" value="1"/>
</dbReference>
<dbReference type="GO" id="GO:0005789">
    <property type="term" value="C:endoplasmic reticulum membrane"/>
    <property type="evidence" value="ECO:0007669"/>
    <property type="project" value="TreeGrafter"/>
</dbReference>
<dbReference type="Proteomes" id="UP000828390">
    <property type="component" value="Unassembled WGS sequence"/>
</dbReference>
<feature type="transmembrane region" description="Helical" evidence="8">
    <location>
        <begin position="27"/>
        <end position="46"/>
    </location>
</feature>